<sequence length="249" mass="28137">TYSLAIHSLISMVTWTPFRATYTFSTVTITSLRLVLLRSKGKFQASYSLVYRVSLLVAVLAIGATVPNWIATGIESIPIDEYCDDEGLPVQGPTNVSVPTVVWAENLYDNGCLLFRLDQVMSGIIHYTLPSFFLLLSTIWLIFEWNKANKQRFIFADQSSNKNRESMRTSSMMIIIAIVTLLSEFPLGVAFFASALLSVKVQILYTDRLLSLFMTIQVCSTATNILALLISKNFRVAVLRRICFWKRHQ</sequence>
<comment type="caution">
    <text evidence="7">The sequence shown here is derived from an EMBL/GenBank/DDBJ whole genome shotgun (WGS) entry which is preliminary data.</text>
</comment>
<protein>
    <recommendedName>
        <fullName evidence="6">G-protein coupled receptors family 1 profile domain-containing protein</fullName>
    </recommendedName>
</protein>
<dbReference type="PANTHER" id="PTHR46273:SF14">
    <property type="entry name" value="G-PROTEIN COUPLED RECEPTOR DMSR-1"/>
    <property type="match status" value="1"/>
</dbReference>
<keyword evidence="8" id="KW-1185">Reference proteome</keyword>
<organism evidence="7 8">
    <name type="scientific">Pristionchus mayeri</name>
    <dbReference type="NCBI Taxonomy" id="1317129"/>
    <lineage>
        <taxon>Eukaryota</taxon>
        <taxon>Metazoa</taxon>
        <taxon>Ecdysozoa</taxon>
        <taxon>Nematoda</taxon>
        <taxon>Chromadorea</taxon>
        <taxon>Rhabditida</taxon>
        <taxon>Rhabditina</taxon>
        <taxon>Diplogasteromorpha</taxon>
        <taxon>Diplogasteroidea</taxon>
        <taxon>Neodiplogasteridae</taxon>
        <taxon>Pristionchus</taxon>
    </lineage>
</organism>
<evidence type="ECO:0000313" key="8">
    <source>
        <dbReference type="Proteomes" id="UP001328107"/>
    </source>
</evidence>
<dbReference type="InterPro" id="IPR053219">
    <property type="entry name" value="GPCR_Dmsr-1"/>
</dbReference>
<dbReference type="InterPro" id="IPR017452">
    <property type="entry name" value="GPCR_Rhodpsn_7TM"/>
</dbReference>
<accession>A0AAN4YXS9</accession>
<evidence type="ECO:0000259" key="6">
    <source>
        <dbReference type="PROSITE" id="PS50262"/>
    </source>
</evidence>
<name>A0AAN4YXS9_9BILA</name>
<gene>
    <name evidence="7" type="ORF">PMAYCL1PPCAC_01117</name>
</gene>
<feature type="transmembrane region" description="Helical" evidence="5">
    <location>
        <begin position="172"/>
        <end position="197"/>
    </location>
</feature>
<feature type="transmembrane region" description="Helical" evidence="5">
    <location>
        <begin position="49"/>
        <end position="70"/>
    </location>
</feature>
<feature type="non-terminal residue" evidence="7">
    <location>
        <position position="249"/>
    </location>
</feature>
<evidence type="ECO:0000256" key="2">
    <source>
        <dbReference type="ARBA" id="ARBA00022692"/>
    </source>
</evidence>
<reference evidence="8" key="1">
    <citation type="submission" date="2022-10" db="EMBL/GenBank/DDBJ databases">
        <title>Genome assembly of Pristionchus species.</title>
        <authorList>
            <person name="Yoshida K."/>
            <person name="Sommer R.J."/>
        </authorList>
    </citation>
    <scope>NUCLEOTIDE SEQUENCE [LARGE SCALE GENOMIC DNA]</scope>
    <source>
        <strain evidence="8">RS5460</strain>
    </source>
</reference>
<evidence type="ECO:0000256" key="4">
    <source>
        <dbReference type="ARBA" id="ARBA00023136"/>
    </source>
</evidence>
<dbReference type="Gene3D" id="1.20.1070.10">
    <property type="entry name" value="Rhodopsin 7-helix transmembrane proteins"/>
    <property type="match status" value="1"/>
</dbReference>
<feature type="non-terminal residue" evidence="7">
    <location>
        <position position="1"/>
    </location>
</feature>
<dbReference type="InterPro" id="IPR019427">
    <property type="entry name" value="7TM_GPCR_serpentine_rcpt_Srw"/>
</dbReference>
<keyword evidence="4 5" id="KW-0472">Membrane</keyword>
<comment type="subcellular location">
    <subcellularLocation>
        <location evidence="1">Membrane</location>
    </subcellularLocation>
</comment>
<dbReference type="GO" id="GO:0008528">
    <property type="term" value="F:G protein-coupled peptide receptor activity"/>
    <property type="evidence" value="ECO:0007669"/>
    <property type="project" value="InterPro"/>
</dbReference>
<proteinExistence type="predicted"/>
<evidence type="ECO:0000256" key="1">
    <source>
        <dbReference type="ARBA" id="ARBA00004370"/>
    </source>
</evidence>
<evidence type="ECO:0000256" key="5">
    <source>
        <dbReference type="SAM" id="Phobius"/>
    </source>
</evidence>
<keyword evidence="3 5" id="KW-1133">Transmembrane helix</keyword>
<dbReference type="GO" id="GO:0005886">
    <property type="term" value="C:plasma membrane"/>
    <property type="evidence" value="ECO:0007669"/>
    <property type="project" value="TreeGrafter"/>
</dbReference>
<dbReference type="PROSITE" id="PS50262">
    <property type="entry name" value="G_PROTEIN_RECEP_F1_2"/>
    <property type="match status" value="1"/>
</dbReference>
<dbReference type="SUPFAM" id="SSF81321">
    <property type="entry name" value="Family A G protein-coupled receptor-like"/>
    <property type="match status" value="1"/>
</dbReference>
<dbReference type="AlphaFoldDB" id="A0AAN4YXS9"/>
<feature type="domain" description="G-protein coupled receptors family 1 profile" evidence="6">
    <location>
        <begin position="1"/>
        <end position="228"/>
    </location>
</feature>
<dbReference type="Proteomes" id="UP001328107">
    <property type="component" value="Unassembled WGS sequence"/>
</dbReference>
<keyword evidence="2 5" id="KW-0812">Transmembrane</keyword>
<feature type="transmembrane region" description="Helical" evidence="5">
    <location>
        <begin position="20"/>
        <end position="37"/>
    </location>
</feature>
<feature type="transmembrane region" description="Helical" evidence="5">
    <location>
        <begin position="209"/>
        <end position="231"/>
    </location>
</feature>
<dbReference type="EMBL" id="BTRK01000001">
    <property type="protein sequence ID" value="GMR30922.1"/>
    <property type="molecule type" value="Genomic_DNA"/>
</dbReference>
<dbReference type="Pfam" id="PF10324">
    <property type="entry name" value="7TM_GPCR_Srw"/>
    <property type="match status" value="1"/>
</dbReference>
<evidence type="ECO:0000256" key="3">
    <source>
        <dbReference type="ARBA" id="ARBA00022989"/>
    </source>
</evidence>
<evidence type="ECO:0000313" key="7">
    <source>
        <dbReference type="EMBL" id="GMR30922.1"/>
    </source>
</evidence>
<dbReference type="PANTHER" id="PTHR46273">
    <property type="entry name" value="MYOSUPPRESSIN RECEPTOR 1, ISOFORM B-RELATED"/>
    <property type="match status" value="1"/>
</dbReference>
<feature type="transmembrane region" description="Helical" evidence="5">
    <location>
        <begin position="124"/>
        <end position="143"/>
    </location>
</feature>